<dbReference type="PANTHER" id="PTHR34598">
    <property type="entry name" value="BLL6449 PROTEIN"/>
    <property type="match status" value="1"/>
</dbReference>
<evidence type="ECO:0000313" key="3">
    <source>
        <dbReference type="Proteomes" id="UP001301769"/>
    </source>
</evidence>
<proteinExistence type="inferred from homology"/>
<dbReference type="AlphaFoldDB" id="A0AAN6Y7Z9"/>
<comment type="similarity">
    <text evidence="1">Belongs to the asaB hydroxylase/desaturase family.</text>
</comment>
<reference evidence="2" key="2">
    <citation type="submission" date="2023-05" db="EMBL/GenBank/DDBJ databases">
        <authorList>
            <consortium name="Lawrence Berkeley National Laboratory"/>
            <person name="Steindorff A."/>
            <person name="Hensen N."/>
            <person name="Bonometti L."/>
            <person name="Westerberg I."/>
            <person name="Brannstrom I.O."/>
            <person name="Guillou S."/>
            <person name="Cros-Aarteil S."/>
            <person name="Calhoun S."/>
            <person name="Haridas S."/>
            <person name="Kuo A."/>
            <person name="Mondo S."/>
            <person name="Pangilinan J."/>
            <person name="Riley R."/>
            <person name="Labutti K."/>
            <person name="Andreopoulos B."/>
            <person name="Lipzen A."/>
            <person name="Chen C."/>
            <person name="Yanf M."/>
            <person name="Daum C."/>
            <person name="Ng V."/>
            <person name="Clum A."/>
            <person name="Ohm R."/>
            <person name="Martin F."/>
            <person name="Silar P."/>
            <person name="Natvig D."/>
            <person name="Lalanne C."/>
            <person name="Gautier V."/>
            <person name="Ament-Velasquez S.L."/>
            <person name="Kruys A."/>
            <person name="Hutchinson M.I."/>
            <person name="Powell A.J."/>
            <person name="Barry K."/>
            <person name="Miller A.N."/>
            <person name="Grigoriev I.V."/>
            <person name="Debuchy R."/>
            <person name="Gladieux P."/>
            <person name="Thoren M.H."/>
            <person name="Johannesson H."/>
        </authorList>
    </citation>
    <scope>NUCLEOTIDE SEQUENCE</scope>
    <source>
        <strain evidence="2">PSN293</strain>
    </source>
</reference>
<accession>A0AAN6Y7Z9</accession>
<reference evidence="2" key="1">
    <citation type="journal article" date="2023" name="Mol. Phylogenet. Evol.">
        <title>Genome-scale phylogeny and comparative genomics of the fungal order Sordariales.</title>
        <authorList>
            <person name="Hensen N."/>
            <person name="Bonometti L."/>
            <person name="Westerberg I."/>
            <person name="Brannstrom I.O."/>
            <person name="Guillou S."/>
            <person name="Cros-Aarteil S."/>
            <person name="Calhoun S."/>
            <person name="Haridas S."/>
            <person name="Kuo A."/>
            <person name="Mondo S."/>
            <person name="Pangilinan J."/>
            <person name="Riley R."/>
            <person name="LaButti K."/>
            <person name="Andreopoulos B."/>
            <person name="Lipzen A."/>
            <person name="Chen C."/>
            <person name="Yan M."/>
            <person name="Daum C."/>
            <person name="Ng V."/>
            <person name="Clum A."/>
            <person name="Steindorff A."/>
            <person name="Ohm R.A."/>
            <person name="Martin F."/>
            <person name="Silar P."/>
            <person name="Natvig D.O."/>
            <person name="Lalanne C."/>
            <person name="Gautier V."/>
            <person name="Ament-Velasquez S.L."/>
            <person name="Kruys A."/>
            <person name="Hutchinson M.I."/>
            <person name="Powell A.J."/>
            <person name="Barry K."/>
            <person name="Miller A.N."/>
            <person name="Grigoriev I.V."/>
            <person name="Debuchy R."/>
            <person name="Gladieux P."/>
            <person name="Hiltunen Thoren M."/>
            <person name="Johannesson H."/>
        </authorList>
    </citation>
    <scope>NUCLEOTIDE SEQUENCE</scope>
    <source>
        <strain evidence="2">PSN293</strain>
    </source>
</reference>
<dbReference type="InterPro" id="IPR044053">
    <property type="entry name" value="AsaB-like"/>
</dbReference>
<evidence type="ECO:0000313" key="2">
    <source>
        <dbReference type="EMBL" id="KAK4214338.1"/>
    </source>
</evidence>
<protein>
    <submittedName>
        <fullName evidence="2">Uncharacterized protein</fullName>
    </submittedName>
</protein>
<evidence type="ECO:0000256" key="1">
    <source>
        <dbReference type="ARBA" id="ARBA00023604"/>
    </source>
</evidence>
<sequence length="66" mass="7882">MLIYRPGFQWHYLSEQMEDECYLIKIFDSLEGVSAKYCPHTYFRHEVVPPDCPPRESIEVRALVFT</sequence>
<dbReference type="GO" id="GO:0016491">
    <property type="term" value="F:oxidoreductase activity"/>
    <property type="evidence" value="ECO:0007669"/>
    <property type="project" value="InterPro"/>
</dbReference>
<name>A0AAN6Y7Z9_9PEZI</name>
<gene>
    <name evidence="2" type="ORF">QBC37DRAFT_421430</name>
</gene>
<keyword evidence="3" id="KW-1185">Reference proteome</keyword>
<organism evidence="2 3">
    <name type="scientific">Rhypophila decipiens</name>
    <dbReference type="NCBI Taxonomy" id="261697"/>
    <lineage>
        <taxon>Eukaryota</taxon>
        <taxon>Fungi</taxon>
        <taxon>Dikarya</taxon>
        <taxon>Ascomycota</taxon>
        <taxon>Pezizomycotina</taxon>
        <taxon>Sordariomycetes</taxon>
        <taxon>Sordariomycetidae</taxon>
        <taxon>Sordariales</taxon>
        <taxon>Naviculisporaceae</taxon>
        <taxon>Rhypophila</taxon>
    </lineage>
</organism>
<dbReference type="PANTHER" id="PTHR34598:SF3">
    <property type="entry name" value="OXIDOREDUCTASE AN1597"/>
    <property type="match status" value="1"/>
</dbReference>
<dbReference type="EMBL" id="MU858095">
    <property type="protein sequence ID" value="KAK4214338.1"/>
    <property type="molecule type" value="Genomic_DNA"/>
</dbReference>
<dbReference type="Proteomes" id="UP001301769">
    <property type="component" value="Unassembled WGS sequence"/>
</dbReference>
<comment type="caution">
    <text evidence="2">The sequence shown here is derived from an EMBL/GenBank/DDBJ whole genome shotgun (WGS) entry which is preliminary data.</text>
</comment>